<organism evidence="4 5">
    <name type="scientific">Hyaloscypha hepaticicola</name>
    <dbReference type="NCBI Taxonomy" id="2082293"/>
    <lineage>
        <taxon>Eukaryota</taxon>
        <taxon>Fungi</taxon>
        <taxon>Dikarya</taxon>
        <taxon>Ascomycota</taxon>
        <taxon>Pezizomycotina</taxon>
        <taxon>Leotiomycetes</taxon>
        <taxon>Helotiales</taxon>
        <taxon>Hyaloscyphaceae</taxon>
        <taxon>Hyaloscypha</taxon>
    </lineage>
</organism>
<evidence type="ECO:0000313" key="4">
    <source>
        <dbReference type="EMBL" id="PMD22574.1"/>
    </source>
</evidence>
<feature type="compositionally biased region" description="Low complexity" evidence="2">
    <location>
        <begin position="203"/>
        <end position="214"/>
    </location>
</feature>
<name>A0A2J6Q8K6_9HELO</name>
<keyword evidence="1" id="KW-0863">Zinc-finger</keyword>
<dbReference type="Gene3D" id="3.30.160.60">
    <property type="entry name" value="Classic Zinc Finger"/>
    <property type="match status" value="1"/>
</dbReference>
<evidence type="ECO:0000313" key="5">
    <source>
        <dbReference type="Proteomes" id="UP000235672"/>
    </source>
</evidence>
<feature type="region of interest" description="Disordered" evidence="2">
    <location>
        <begin position="193"/>
        <end position="216"/>
    </location>
</feature>
<keyword evidence="5" id="KW-1185">Reference proteome</keyword>
<dbReference type="EMBL" id="KZ613477">
    <property type="protein sequence ID" value="PMD22574.1"/>
    <property type="molecule type" value="Genomic_DNA"/>
</dbReference>
<dbReference type="InterPro" id="IPR013087">
    <property type="entry name" value="Znf_C2H2_type"/>
</dbReference>
<feature type="region of interest" description="Disordered" evidence="2">
    <location>
        <begin position="1"/>
        <end position="31"/>
    </location>
</feature>
<accession>A0A2J6Q8K6</accession>
<keyword evidence="1" id="KW-0479">Metal-binding</keyword>
<dbReference type="OrthoDB" id="3465479at2759"/>
<dbReference type="SMART" id="SM00355">
    <property type="entry name" value="ZnF_C2H2"/>
    <property type="match status" value="2"/>
</dbReference>
<evidence type="ECO:0000259" key="3">
    <source>
        <dbReference type="PROSITE" id="PS50157"/>
    </source>
</evidence>
<dbReference type="AlphaFoldDB" id="A0A2J6Q8K6"/>
<sequence>MSSTSTLERPVSSEFGGNFSNEVCGNHPDDEGLVEAASQIDNQFQDPTSHTNSELSFDFAPQVETTSLYSIPENQYWYYNTADSDTIPNEFGLHSQADAIVGSPMFNGFDCSTNNDTLSHNITSEGMELWGSLDTASGAPPENTEMDLSFNSFDQNTASDIFDLDMPDQNLQAYPTIPSPNPETSLSSEFDLTTSLRTPDPHSPSMASSSNTSPTRQFCGLCRSTFKRPGDLKRHEKVHFPERRSFHCWQYGCERNGRKGFYRRDKLRDHEKQVHGM</sequence>
<proteinExistence type="predicted"/>
<dbReference type="PROSITE" id="PS50157">
    <property type="entry name" value="ZINC_FINGER_C2H2_2"/>
    <property type="match status" value="1"/>
</dbReference>
<dbReference type="GO" id="GO:0008270">
    <property type="term" value="F:zinc ion binding"/>
    <property type="evidence" value="ECO:0007669"/>
    <property type="project" value="UniProtKB-KW"/>
</dbReference>
<gene>
    <name evidence="4" type="ORF">NA56DRAFT_657972</name>
</gene>
<reference evidence="4 5" key="1">
    <citation type="submission" date="2016-05" db="EMBL/GenBank/DDBJ databases">
        <title>A degradative enzymes factory behind the ericoid mycorrhizal symbiosis.</title>
        <authorList>
            <consortium name="DOE Joint Genome Institute"/>
            <person name="Martino E."/>
            <person name="Morin E."/>
            <person name="Grelet G."/>
            <person name="Kuo A."/>
            <person name="Kohler A."/>
            <person name="Daghino S."/>
            <person name="Barry K."/>
            <person name="Choi C."/>
            <person name="Cichocki N."/>
            <person name="Clum A."/>
            <person name="Copeland A."/>
            <person name="Hainaut M."/>
            <person name="Haridas S."/>
            <person name="Labutti K."/>
            <person name="Lindquist E."/>
            <person name="Lipzen A."/>
            <person name="Khouja H.-R."/>
            <person name="Murat C."/>
            <person name="Ohm R."/>
            <person name="Olson A."/>
            <person name="Spatafora J."/>
            <person name="Veneault-Fourrey C."/>
            <person name="Henrissat B."/>
            <person name="Grigoriev I."/>
            <person name="Martin F."/>
            <person name="Perotto S."/>
        </authorList>
    </citation>
    <scope>NUCLEOTIDE SEQUENCE [LARGE SCALE GENOMIC DNA]</scope>
    <source>
        <strain evidence="4 5">UAMH 7357</strain>
    </source>
</reference>
<evidence type="ECO:0000256" key="1">
    <source>
        <dbReference type="PROSITE-ProRule" id="PRU00042"/>
    </source>
</evidence>
<keyword evidence="1" id="KW-0862">Zinc</keyword>
<dbReference type="PROSITE" id="PS00028">
    <property type="entry name" value="ZINC_FINGER_C2H2_1"/>
    <property type="match status" value="1"/>
</dbReference>
<protein>
    <recommendedName>
        <fullName evidence="3">C2H2-type domain-containing protein</fullName>
    </recommendedName>
</protein>
<feature type="domain" description="C2H2-type" evidence="3">
    <location>
        <begin position="217"/>
        <end position="244"/>
    </location>
</feature>
<evidence type="ECO:0000256" key="2">
    <source>
        <dbReference type="SAM" id="MobiDB-lite"/>
    </source>
</evidence>
<dbReference type="Proteomes" id="UP000235672">
    <property type="component" value="Unassembled WGS sequence"/>
</dbReference>